<gene>
    <name evidence="1" type="ORF">L2E82_00400</name>
</gene>
<comment type="caution">
    <text evidence="1">The sequence shown here is derived from an EMBL/GenBank/DDBJ whole genome shotgun (WGS) entry which is preliminary data.</text>
</comment>
<protein>
    <submittedName>
        <fullName evidence="1">Uncharacterized protein</fullName>
    </submittedName>
</protein>
<reference evidence="2" key="1">
    <citation type="journal article" date="2022" name="Mol. Ecol. Resour.">
        <title>The genomes of chicory, endive, great burdock and yacon provide insights into Asteraceae palaeo-polyploidization history and plant inulin production.</title>
        <authorList>
            <person name="Fan W."/>
            <person name="Wang S."/>
            <person name="Wang H."/>
            <person name="Wang A."/>
            <person name="Jiang F."/>
            <person name="Liu H."/>
            <person name="Zhao H."/>
            <person name="Xu D."/>
            <person name="Zhang Y."/>
        </authorList>
    </citation>
    <scope>NUCLEOTIDE SEQUENCE [LARGE SCALE GENOMIC DNA]</scope>
    <source>
        <strain evidence="2">cv. Punajuju</strain>
    </source>
</reference>
<organism evidence="1 2">
    <name type="scientific">Cichorium intybus</name>
    <name type="common">Chicory</name>
    <dbReference type="NCBI Taxonomy" id="13427"/>
    <lineage>
        <taxon>Eukaryota</taxon>
        <taxon>Viridiplantae</taxon>
        <taxon>Streptophyta</taxon>
        <taxon>Embryophyta</taxon>
        <taxon>Tracheophyta</taxon>
        <taxon>Spermatophyta</taxon>
        <taxon>Magnoliopsida</taxon>
        <taxon>eudicotyledons</taxon>
        <taxon>Gunneridae</taxon>
        <taxon>Pentapetalae</taxon>
        <taxon>asterids</taxon>
        <taxon>campanulids</taxon>
        <taxon>Asterales</taxon>
        <taxon>Asteraceae</taxon>
        <taxon>Cichorioideae</taxon>
        <taxon>Cichorieae</taxon>
        <taxon>Cichoriinae</taxon>
        <taxon>Cichorium</taxon>
    </lineage>
</organism>
<dbReference type="EMBL" id="CM042009">
    <property type="protein sequence ID" value="KAI3787899.1"/>
    <property type="molecule type" value="Genomic_DNA"/>
</dbReference>
<accession>A0ACB9GWE4</accession>
<name>A0ACB9GWE4_CICIN</name>
<sequence>MEMGEIAAGLTQSGVSFLWVARGETSHLKEMYGEEGMVVEWCDQVRVLLHSSIGGFWTHCGWNSVKESLFSGVQMLTFPIVFDQQLNSKAIVEDWKVGRKVRKGTGGIKRDEIAKVVREFMDSKSVERLEVMEGTKKVQEICRESVVEGGSSEEDIKAFVKDMVNGSKIFNS</sequence>
<keyword evidence="2" id="KW-1185">Reference proteome</keyword>
<proteinExistence type="predicted"/>
<evidence type="ECO:0000313" key="1">
    <source>
        <dbReference type="EMBL" id="KAI3787899.1"/>
    </source>
</evidence>
<dbReference type="Proteomes" id="UP001055811">
    <property type="component" value="Linkage Group LG01"/>
</dbReference>
<reference evidence="1 2" key="2">
    <citation type="journal article" date="2022" name="Mol. Ecol. Resour.">
        <title>The genomes of chicory, endive, great burdock and yacon provide insights into Asteraceae paleo-polyploidization history and plant inulin production.</title>
        <authorList>
            <person name="Fan W."/>
            <person name="Wang S."/>
            <person name="Wang H."/>
            <person name="Wang A."/>
            <person name="Jiang F."/>
            <person name="Liu H."/>
            <person name="Zhao H."/>
            <person name="Xu D."/>
            <person name="Zhang Y."/>
        </authorList>
    </citation>
    <scope>NUCLEOTIDE SEQUENCE [LARGE SCALE GENOMIC DNA]</scope>
    <source>
        <strain evidence="2">cv. Punajuju</strain>
        <tissue evidence="1">Leaves</tissue>
    </source>
</reference>
<evidence type="ECO:0000313" key="2">
    <source>
        <dbReference type="Proteomes" id="UP001055811"/>
    </source>
</evidence>